<dbReference type="EMBL" id="MHST01000019">
    <property type="protein sequence ID" value="OHA48529.1"/>
    <property type="molecule type" value="Genomic_DNA"/>
</dbReference>
<keyword evidence="9" id="KW-0547">Nucleotide-binding</keyword>
<evidence type="ECO:0000256" key="2">
    <source>
        <dbReference type="ARBA" id="ARBA00001958"/>
    </source>
</evidence>
<evidence type="ECO:0000259" key="13">
    <source>
        <dbReference type="Pfam" id="PF00438"/>
    </source>
</evidence>
<evidence type="ECO:0000256" key="6">
    <source>
        <dbReference type="ARBA" id="ARBA00022563"/>
    </source>
</evidence>
<dbReference type="InterPro" id="IPR002133">
    <property type="entry name" value="S-AdoMet_synthetase"/>
</dbReference>
<gene>
    <name evidence="16" type="ORF">A2682_01330</name>
</gene>
<dbReference type="InterPro" id="IPR022631">
    <property type="entry name" value="ADOMET_SYNTHASE_CS"/>
</dbReference>
<dbReference type="Pfam" id="PF00438">
    <property type="entry name" value="S-AdoMet_synt_N"/>
    <property type="match status" value="1"/>
</dbReference>
<dbReference type="Pfam" id="PF02772">
    <property type="entry name" value="S-AdoMet_synt_M"/>
    <property type="match status" value="1"/>
</dbReference>
<dbReference type="Pfam" id="PF02773">
    <property type="entry name" value="S-AdoMet_synt_C"/>
    <property type="match status" value="1"/>
</dbReference>
<proteinExistence type="inferred from homology"/>
<evidence type="ECO:0000256" key="8">
    <source>
        <dbReference type="ARBA" id="ARBA00022723"/>
    </source>
</evidence>
<dbReference type="SUPFAM" id="SSF55973">
    <property type="entry name" value="S-adenosylmethionine synthetase"/>
    <property type="match status" value="3"/>
</dbReference>
<feature type="domain" description="S-adenosylmethionine synthetase C-terminal" evidence="15">
    <location>
        <begin position="208"/>
        <end position="330"/>
    </location>
</feature>
<dbReference type="GO" id="GO:0005524">
    <property type="term" value="F:ATP binding"/>
    <property type="evidence" value="ECO:0007669"/>
    <property type="project" value="UniProtKB-KW"/>
</dbReference>
<keyword evidence="6" id="KW-0554">One-carbon metabolism</keyword>
<evidence type="ECO:0000256" key="12">
    <source>
        <dbReference type="ARBA" id="ARBA00022958"/>
    </source>
</evidence>
<evidence type="ECO:0000256" key="7">
    <source>
        <dbReference type="ARBA" id="ARBA00022679"/>
    </source>
</evidence>
<protein>
    <recommendedName>
        <fullName evidence="5">methionine adenosyltransferase</fullName>
        <ecNumber evidence="5">2.5.1.6</ecNumber>
    </recommendedName>
</protein>
<comment type="cofactor">
    <cofactor evidence="2">
        <name>K(+)</name>
        <dbReference type="ChEBI" id="CHEBI:29103"/>
    </cofactor>
</comment>
<accession>A0A1G2PL90</accession>
<feature type="domain" description="S-adenosylmethionine synthetase N-terminal" evidence="13">
    <location>
        <begin position="2"/>
        <end position="80"/>
    </location>
</feature>
<keyword evidence="12" id="KW-0630">Potassium</keyword>
<dbReference type="EC" id="2.5.1.6" evidence="5"/>
<evidence type="ECO:0000256" key="1">
    <source>
        <dbReference type="ARBA" id="ARBA00001946"/>
    </source>
</evidence>
<dbReference type="Proteomes" id="UP000178690">
    <property type="component" value="Unassembled WGS sequence"/>
</dbReference>
<dbReference type="InterPro" id="IPR022630">
    <property type="entry name" value="S-AdoMet_synt_C"/>
</dbReference>
<keyword evidence="10" id="KW-0067">ATP-binding</keyword>
<dbReference type="AlphaFoldDB" id="A0A1G2PL90"/>
<evidence type="ECO:0000256" key="11">
    <source>
        <dbReference type="ARBA" id="ARBA00022842"/>
    </source>
</evidence>
<dbReference type="InterPro" id="IPR022629">
    <property type="entry name" value="S-AdoMet_synt_central"/>
</dbReference>
<dbReference type="GO" id="GO:0004478">
    <property type="term" value="F:methionine adenosyltransferase activity"/>
    <property type="evidence" value="ECO:0007669"/>
    <property type="project" value="UniProtKB-EC"/>
</dbReference>
<evidence type="ECO:0000256" key="5">
    <source>
        <dbReference type="ARBA" id="ARBA00012828"/>
    </source>
</evidence>
<evidence type="ECO:0000256" key="3">
    <source>
        <dbReference type="ARBA" id="ARBA00005224"/>
    </source>
</evidence>
<name>A0A1G2PL90_TERXR</name>
<dbReference type="GO" id="GO:0006730">
    <property type="term" value="P:one-carbon metabolic process"/>
    <property type="evidence" value="ECO:0007669"/>
    <property type="project" value="UniProtKB-KW"/>
</dbReference>
<evidence type="ECO:0000256" key="9">
    <source>
        <dbReference type="ARBA" id="ARBA00022741"/>
    </source>
</evidence>
<evidence type="ECO:0000313" key="16">
    <source>
        <dbReference type="EMBL" id="OHA48529.1"/>
    </source>
</evidence>
<keyword evidence="11" id="KW-0460">Magnesium</keyword>
<comment type="caution">
    <text evidence="16">The sequence shown here is derived from an EMBL/GenBank/DDBJ whole genome shotgun (WGS) entry which is preliminary data.</text>
</comment>
<comment type="cofactor">
    <cofactor evidence="1">
        <name>Mg(2+)</name>
        <dbReference type="ChEBI" id="CHEBI:18420"/>
    </cofactor>
</comment>
<dbReference type="PROSITE" id="PS00377">
    <property type="entry name" value="ADOMET_SYNTHASE_2"/>
    <property type="match status" value="1"/>
</dbReference>
<evidence type="ECO:0000256" key="10">
    <source>
        <dbReference type="ARBA" id="ARBA00022840"/>
    </source>
</evidence>
<dbReference type="GO" id="GO:0006556">
    <property type="term" value="P:S-adenosylmethionine biosynthetic process"/>
    <property type="evidence" value="ECO:0007669"/>
    <property type="project" value="UniProtKB-UniPathway"/>
</dbReference>
<evidence type="ECO:0000313" key="17">
    <source>
        <dbReference type="Proteomes" id="UP000178690"/>
    </source>
</evidence>
<keyword evidence="7" id="KW-0808">Transferase</keyword>
<reference evidence="16 17" key="1">
    <citation type="journal article" date="2016" name="Nat. Commun.">
        <title>Thousands of microbial genomes shed light on interconnected biogeochemical processes in an aquifer system.</title>
        <authorList>
            <person name="Anantharaman K."/>
            <person name="Brown C.T."/>
            <person name="Hug L.A."/>
            <person name="Sharon I."/>
            <person name="Castelle C.J."/>
            <person name="Probst A.J."/>
            <person name="Thomas B.C."/>
            <person name="Singh A."/>
            <person name="Wilkins M.J."/>
            <person name="Karaoz U."/>
            <person name="Brodie E.L."/>
            <person name="Williams K.H."/>
            <person name="Hubbard S.S."/>
            <person name="Banfield J.F."/>
        </authorList>
    </citation>
    <scope>NUCLEOTIDE SEQUENCE [LARGE SCALE GENOMIC DNA]</scope>
    <source>
        <strain evidence="17">RIFCSPHIGHO2_01_FULL_58_15</strain>
    </source>
</reference>
<organism evidence="16 17">
    <name type="scientific">Terrybacteria sp. (strain RIFCSPHIGHO2_01_FULL_58_15)</name>
    <dbReference type="NCBI Taxonomy" id="1802363"/>
    <lineage>
        <taxon>Bacteria</taxon>
        <taxon>Candidatus Terryibacteriota</taxon>
    </lineage>
</organism>
<dbReference type="GO" id="GO:0046872">
    <property type="term" value="F:metal ion binding"/>
    <property type="evidence" value="ECO:0007669"/>
    <property type="project" value="UniProtKB-KW"/>
</dbReference>
<comment type="similarity">
    <text evidence="4">Belongs to the AdoMet synthase family.</text>
</comment>
<evidence type="ECO:0000259" key="15">
    <source>
        <dbReference type="Pfam" id="PF02773"/>
    </source>
</evidence>
<keyword evidence="8" id="KW-0479">Metal-binding</keyword>
<dbReference type="InterPro" id="IPR022628">
    <property type="entry name" value="S-AdoMet_synt_N"/>
</dbReference>
<comment type="pathway">
    <text evidence="3">Amino-acid biosynthesis; S-adenosyl-L-methionine biosynthesis; S-adenosyl-L-methionine from L-methionine: step 1/1.</text>
</comment>
<dbReference type="Gene3D" id="3.30.300.10">
    <property type="match status" value="3"/>
</dbReference>
<evidence type="ECO:0000259" key="14">
    <source>
        <dbReference type="Pfam" id="PF02772"/>
    </source>
</evidence>
<dbReference type="PANTHER" id="PTHR11964">
    <property type="entry name" value="S-ADENOSYLMETHIONINE SYNTHETASE"/>
    <property type="match status" value="1"/>
</dbReference>
<feature type="domain" description="S-adenosylmethionine synthetase central" evidence="14">
    <location>
        <begin position="102"/>
        <end position="206"/>
    </location>
</feature>
<dbReference type="InterPro" id="IPR022636">
    <property type="entry name" value="S-AdoMet_synthetase_sfam"/>
</dbReference>
<evidence type="ECO:0000256" key="4">
    <source>
        <dbReference type="ARBA" id="ARBA00009685"/>
    </source>
</evidence>
<dbReference type="STRING" id="1802363.A2682_01330"/>
<dbReference type="UniPathway" id="UPA00315">
    <property type="reaction ID" value="UER00080"/>
</dbReference>
<sequence length="334" mass="35792">MRTAEAVRNGHPDKVCDLVADALLDAYLARDPNARVAIEVQGGHGKVTAAGEVTTREPISFEEIQGIIQHTYEDIGYQEKLRVETLIAEQSGEIAAGVDTGGAGDSGIVSGYATSETPSLLPKELALARALAQMIDDPSRRERFGPDGKTQVTLDDSGKVASVVVSAQHLGDLEAARQELRKIVAEVLGDDLREDAKVYLNPAGLFTIGGFTADTGVSGRKIVQDQYGPNIPVGGGSFSGKDGTKVDRSGAYFARYLAVRLVRDHGITSAFVQMAYAIGVPRPVWTRIETEPKESAPKLSDTQATVTEIIETLGLRKPIFTERTKRGHFGFDGL</sequence>